<dbReference type="InterPro" id="IPR029063">
    <property type="entry name" value="SAM-dependent_MTases_sf"/>
</dbReference>
<evidence type="ECO:0000313" key="5">
    <source>
        <dbReference type="EMBL" id="KAK8097120.1"/>
    </source>
</evidence>
<evidence type="ECO:0000256" key="4">
    <source>
        <dbReference type="ARBA" id="ARBA00038314"/>
    </source>
</evidence>
<dbReference type="AlphaFoldDB" id="A0AAW0Q8M7"/>
<dbReference type="SUPFAM" id="SSF53335">
    <property type="entry name" value="S-adenosyl-L-methionine-dependent methyltransferases"/>
    <property type="match status" value="1"/>
</dbReference>
<dbReference type="PANTHER" id="PTHR35897">
    <property type="entry name" value="METHYLTRANSFERASE AUSD"/>
    <property type="match status" value="1"/>
</dbReference>
<dbReference type="InterPro" id="IPR051654">
    <property type="entry name" value="Meroterpenoid_MTases"/>
</dbReference>
<keyword evidence="6" id="KW-1185">Reference proteome</keyword>
<dbReference type="EMBL" id="JAQQWP010000010">
    <property type="protein sequence ID" value="KAK8097120.1"/>
    <property type="molecule type" value="Genomic_DNA"/>
</dbReference>
<evidence type="ECO:0008006" key="7">
    <source>
        <dbReference type="Google" id="ProtNLM"/>
    </source>
</evidence>
<evidence type="ECO:0000256" key="3">
    <source>
        <dbReference type="ARBA" id="ARBA00022691"/>
    </source>
</evidence>
<dbReference type="PANTHER" id="PTHR35897:SF1">
    <property type="entry name" value="METHYLTRANSFERASE AUSD"/>
    <property type="match status" value="1"/>
</dbReference>
<comment type="pathway">
    <text evidence="1">Secondary metabolite biosynthesis.</text>
</comment>
<keyword evidence="3" id="KW-0949">S-adenosyl-L-methionine</keyword>
<evidence type="ECO:0000313" key="6">
    <source>
        <dbReference type="Proteomes" id="UP001392437"/>
    </source>
</evidence>
<accession>A0AAW0Q8M7</accession>
<gene>
    <name evidence="5" type="ORF">PG999_013064</name>
</gene>
<dbReference type="GO" id="GO:0016740">
    <property type="term" value="F:transferase activity"/>
    <property type="evidence" value="ECO:0007669"/>
    <property type="project" value="UniProtKB-KW"/>
</dbReference>
<comment type="similarity">
    <text evidence="4">Belongs to the class I-like SAM-binding methyltransferase superfamily.</text>
</comment>
<comment type="caution">
    <text evidence="5">The sequence shown here is derived from an EMBL/GenBank/DDBJ whole genome shotgun (WGS) entry which is preliminary data.</text>
</comment>
<proteinExistence type="inferred from homology"/>
<evidence type="ECO:0000256" key="2">
    <source>
        <dbReference type="ARBA" id="ARBA00022679"/>
    </source>
</evidence>
<keyword evidence="2" id="KW-0808">Transferase</keyword>
<name>A0AAW0Q8M7_9PEZI</name>
<sequence>MADTATPRGVLFTHQQELAKLPKPMEDLLASHSHIPPSEQLAHVISLRDEAYKHCPYPCIGRLHFLDFNLAAHPGYAQRILEPLKRSQEALLARGEPEPLLLDIGTCFGQDVRKLVADGVPPERLWASEIEQFLLDLSFRLFKDEDRLRRTQFLSPGDVLAAEDDASDKLKVLDGRVTMLHLRAVFHLFTWEQQKRVAHRCLQLLRKDPGVPFLIVGGQVGDLNPGPYVVANLPPEFSNVYRHNEESWSRLWQEVTADERWKGRVAKLEVWSKLMRRTWDADGAAVYADDHQLAPDAPLWHVSEVHVTFR</sequence>
<evidence type="ECO:0000256" key="1">
    <source>
        <dbReference type="ARBA" id="ARBA00005179"/>
    </source>
</evidence>
<dbReference type="Proteomes" id="UP001392437">
    <property type="component" value="Unassembled WGS sequence"/>
</dbReference>
<organism evidence="5 6">
    <name type="scientific">Apiospora kogelbergensis</name>
    <dbReference type="NCBI Taxonomy" id="1337665"/>
    <lineage>
        <taxon>Eukaryota</taxon>
        <taxon>Fungi</taxon>
        <taxon>Dikarya</taxon>
        <taxon>Ascomycota</taxon>
        <taxon>Pezizomycotina</taxon>
        <taxon>Sordariomycetes</taxon>
        <taxon>Xylariomycetidae</taxon>
        <taxon>Amphisphaeriales</taxon>
        <taxon>Apiosporaceae</taxon>
        <taxon>Apiospora</taxon>
    </lineage>
</organism>
<protein>
    <recommendedName>
        <fullName evidence="7">Methyltransferase domain-containing protein</fullName>
    </recommendedName>
</protein>
<reference evidence="5 6" key="1">
    <citation type="submission" date="2023-01" db="EMBL/GenBank/DDBJ databases">
        <title>Analysis of 21 Apiospora genomes using comparative genomics revels a genus with tremendous synthesis potential of carbohydrate active enzymes and secondary metabolites.</title>
        <authorList>
            <person name="Sorensen T."/>
        </authorList>
    </citation>
    <scope>NUCLEOTIDE SEQUENCE [LARGE SCALE GENOMIC DNA]</scope>
    <source>
        <strain evidence="5 6">CBS 117206</strain>
    </source>
</reference>